<dbReference type="SMART" id="SM00811">
    <property type="entry name" value="Alpha_kinase"/>
    <property type="match status" value="1"/>
</dbReference>
<evidence type="ECO:0000256" key="2">
    <source>
        <dbReference type="ARBA" id="ARBA00022679"/>
    </source>
</evidence>
<dbReference type="PANTHER" id="PTHR46747">
    <property type="entry name" value="ALPHA-PROTEIN KINASE 1"/>
    <property type="match status" value="1"/>
</dbReference>
<reference evidence="6 7" key="1">
    <citation type="submission" date="2024-01" db="EMBL/GenBank/DDBJ databases">
        <authorList>
            <person name="Alioto T."/>
            <person name="Alioto T."/>
            <person name="Gomez Garrido J."/>
        </authorList>
    </citation>
    <scope>NUCLEOTIDE SEQUENCE [LARGE SCALE GENOMIC DNA]</scope>
</reference>
<feature type="region of interest" description="Disordered" evidence="4">
    <location>
        <begin position="742"/>
        <end position="789"/>
    </location>
</feature>
<feature type="compositionally biased region" description="Low complexity" evidence="4">
    <location>
        <begin position="683"/>
        <end position="696"/>
    </location>
</feature>
<organism evidence="6 7">
    <name type="scientific">Scomber scombrus</name>
    <name type="common">Atlantic mackerel</name>
    <name type="synonym">Scomber vernalis</name>
    <dbReference type="NCBI Taxonomy" id="13677"/>
    <lineage>
        <taxon>Eukaryota</taxon>
        <taxon>Metazoa</taxon>
        <taxon>Chordata</taxon>
        <taxon>Craniata</taxon>
        <taxon>Vertebrata</taxon>
        <taxon>Euteleostomi</taxon>
        <taxon>Actinopterygii</taxon>
        <taxon>Neopterygii</taxon>
        <taxon>Teleostei</taxon>
        <taxon>Neoteleostei</taxon>
        <taxon>Acanthomorphata</taxon>
        <taxon>Pelagiaria</taxon>
        <taxon>Scombriformes</taxon>
        <taxon>Scombridae</taxon>
        <taxon>Scomber</taxon>
    </lineage>
</organism>
<proteinExistence type="predicted"/>
<feature type="region of interest" description="Disordered" evidence="4">
    <location>
        <begin position="683"/>
        <end position="730"/>
    </location>
</feature>
<dbReference type="Gene3D" id="3.20.200.10">
    <property type="entry name" value="MHCK/EF2 kinase"/>
    <property type="match status" value="1"/>
</dbReference>
<evidence type="ECO:0000256" key="4">
    <source>
        <dbReference type="SAM" id="MobiDB-lite"/>
    </source>
</evidence>
<dbReference type="CDD" id="cd16969">
    <property type="entry name" value="Alpha_kinase_ALPK1"/>
    <property type="match status" value="1"/>
</dbReference>
<feature type="region of interest" description="Disordered" evidence="4">
    <location>
        <begin position="548"/>
        <end position="571"/>
    </location>
</feature>
<feature type="compositionally biased region" description="Basic and acidic residues" evidence="4">
    <location>
        <begin position="508"/>
        <end position="517"/>
    </location>
</feature>
<feature type="compositionally biased region" description="Polar residues" evidence="4">
    <location>
        <begin position="742"/>
        <end position="784"/>
    </location>
</feature>
<keyword evidence="2" id="KW-0808">Transferase</keyword>
<dbReference type="Proteomes" id="UP001314229">
    <property type="component" value="Unassembled WGS sequence"/>
</dbReference>
<dbReference type="EMBL" id="CAWUFR010000081">
    <property type="protein sequence ID" value="CAK6965300.1"/>
    <property type="molecule type" value="Genomic_DNA"/>
</dbReference>
<keyword evidence="1" id="KW-0723">Serine/threonine-protein kinase</keyword>
<evidence type="ECO:0000256" key="3">
    <source>
        <dbReference type="ARBA" id="ARBA00022777"/>
    </source>
</evidence>
<dbReference type="Pfam" id="PF02816">
    <property type="entry name" value="Alpha_kinase"/>
    <property type="match status" value="1"/>
</dbReference>
<dbReference type="GO" id="GO:0048029">
    <property type="term" value="F:monosaccharide binding"/>
    <property type="evidence" value="ECO:0007669"/>
    <property type="project" value="TreeGrafter"/>
</dbReference>
<dbReference type="GO" id="GO:0004674">
    <property type="term" value="F:protein serine/threonine kinase activity"/>
    <property type="evidence" value="ECO:0007669"/>
    <property type="project" value="UniProtKB-KW"/>
</dbReference>
<dbReference type="AlphaFoldDB" id="A0AAV1P1Q3"/>
<keyword evidence="3 6" id="KW-0418">Kinase</keyword>
<accession>A0AAV1P1Q3</accession>
<name>A0AAV1P1Q3_SCOSC</name>
<dbReference type="PROSITE" id="PS51158">
    <property type="entry name" value="ALPHA_KINASE"/>
    <property type="match status" value="1"/>
</dbReference>
<dbReference type="InterPro" id="IPR004166">
    <property type="entry name" value="a-kinase_dom"/>
</dbReference>
<keyword evidence="7" id="KW-1185">Reference proteome</keyword>
<dbReference type="InterPro" id="IPR043529">
    <property type="entry name" value="ALPK1"/>
</dbReference>
<gene>
    <name evidence="6" type="ORF">FSCOSCO3_A018672</name>
</gene>
<comment type="caution">
    <text evidence="6">The sequence shown here is derived from an EMBL/GenBank/DDBJ whole genome shotgun (WGS) entry which is preliminary data.</text>
</comment>
<feature type="domain" description="Alpha-type protein kinase" evidence="5">
    <location>
        <begin position="903"/>
        <end position="1122"/>
    </location>
</feature>
<feature type="compositionally biased region" description="Low complexity" evidence="4">
    <location>
        <begin position="548"/>
        <end position="563"/>
    </location>
</feature>
<evidence type="ECO:0000259" key="5">
    <source>
        <dbReference type="PROSITE" id="PS51158"/>
    </source>
</evidence>
<dbReference type="InterPro" id="IPR011009">
    <property type="entry name" value="Kinase-like_dom_sf"/>
</dbReference>
<sequence length="1136" mass="126150">MDSQEVGDLLEECLRAATSTRPSTQSTEAERLNYCSCRDSLRAELASLLQEAMEMKWPFVPEKWQYKQSISANDKSNLSDLISKHLPQLLALLKASIMAQEARWALAVVFLVDRFFYWTDESSRLLKITKLLHRHHPDIPVAPQLVIRQARVYLNSGKLQKAEYILSCLINNKGATGSWVYHSETDRALVQAVSVQVRGMILQKLGLWLEAAELIWASLVGFYALPKPDKKGIGTSLGILATILVSMNDEDFHAFKTNADTDLSLLGDRSHRLLSAAEAAKMAMVYSQYTSLYVLTHVATQGTCFLSYSFSLECPSTRRQSFLLQARDAFTIGLLTKAEDELITSKQELHTFLKAAYSLAVTHKWLGTPSEVVVEATQTCQKALALFYDYCHPDTQDKDSLCVRILHLITQVKLLLRVEPFLNTDKGSFIPDSYRNIKDRLVNFTLEDFSKVMQRFQKYHASLCETTNRTCKGSKEETDGARLCITALGTTIVTLNTDCSTEACKVSKDATKGEEPQQRVSNSTALHPPQKFDLCSSLGSTDNLGSSWQNFSSSSSGSPRPSSNGYTGSSAIGRLGNASNLSCPTTEVDEDRSDGLLEFTDGNQKRDLQGCNSGAISHTVPRIATPATSSSNASSDLEKFEVIQAAIETVSSEDDWMSVGVVLKPSVAEGAAQSLSKLTLRTSSSSLSNSFSSQSSWEKLSDDLNSPTNRKPQARKAGTGQRSKSTESDGSFFLLETVDSATSDSVHNPTHTNHSSKPQPLGSLNVNAQNDSVPEKPSTNNSLATPHPNIAQYVPENCDPTETSTESLFEILEVNPSGQPFNEVTCTEKENVPQRENPLCYSCRNHGAVDGVAPERESFLSQEDYYSLLAGACHECLLKRLHSEKMQFKLKKHRMAYSALHLKFSKATGLWSARETCVYIGEPMGLQGKQRAAIWVLFLHQEERLSSYVGKDYLKPKQIQFHLKDVERQMKAQYYVTEFNKSLYDKEVMAQIFFIPSEALLILNGNEIVGCVTVEPYMLGDFVKLTNNTGKKNESFQATEYGLAFGHFTYLFSDCQEVVVDLQGWVTANGKGLTYLTDPQLHSTKIPRGPSNFAHRGIRYFLEEQHGPECNGICQLLKLPPVVKQPHVLPDKKLLC</sequence>
<protein>
    <submittedName>
        <fullName evidence="6">Alpha-protein kinase 1</fullName>
    </submittedName>
</protein>
<evidence type="ECO:0000256" key="1">
    <source>
        <dbReference type="ARBA" id="ARBA00022527"/>
    </source>
</evidence>
<evidence type="ECO:0000313" key="6">
    <source>
        <dbReference type="EMBL" id="CAK6965300.1"/>
    </source>
</evidence>
<evidence type="ECO:0000313" key="7">
    <source>
        <dbReference type="Proteomes" id="UP001314229"/>
    </source>
</evidence>
<feature type="region of interest" description="Disordered" evidence="4">
    <location>
        <begin position="508"/>
        <end position="530"/>
    </location>
</feature>
<dbReference type="GO" id="GO:0005524">
    <property type="term" value="F:ATP binding"/>
    <property type="evidence" value="ECO:0007669"/>
    <property type="project" value="InterPro"/>
</dbReference>
<dbReference type="SUPFAM" id="SSF56112">
    <property type="entry name" value="Protein kinase-like (PK-like)"/>
    <property type="match status" value="1"/>
</dbReference>
<dbReference type="GO" id="GO:0045087">
    <property type="term" value="P:innate immune response"/>
    <property type="evidence" value="ECO:0007669"/>
    <property type="project" value="TreeGrafter"/>
</dbReference>
<dbReference type="GO" id="GO:0005929">
    <property type="term" value="C:cilium"/>
    <property type="evidence" value="ECO:0007669"/>
    <property type="project" value="TreeGrafter"/>
</dbReference>
<dbReference type="GO" id="GO:0002753">
    <property type="term" value="P:cytoplasmic pattern recognition receptor signaling pathway"/>
    <property type="evidence" value="ECO:0007669"/>
    <property type="project" value="TreeGrafter"/>
</dbReference>
<dbReference type="PANTHER" id="PTHR46747:SF1">
    <property type="entry name" value="ALPHA-PROTEIN KINASE 1"/>
    <property type="match status" value="1"/>
</dbReference>